<evidence type="ECO:0000259" key="6">
    <source>
        <dbReference type="PROSITE" id="PS50022"/>
    </source>
</evidence>
<gene>
    <name evidence="7" type="ORF">PLOB_00009783</name>
</gene>
<dbReference type="Gene3D" id="2.60.120.260">
    <property type="entry name" value="Galactose-binding domain-like"/>
    <property type="match status" value="1"/>
</dbReference>
<protein>
    <recommendedName>
        <fullName evidence="6">F5/8 type C domain-containing protein</fullName>
    </recommendedName>
</protein>
<dbReference type="EMBL" id="CALNXK010000015">
    <property type="protein sequence ID" value="CAH3047177.1"/>
    <property type="molecule type" value="Genomic_DNA"/>
</dbReference>
<organism evidence="7 8">
    <name type="scientific">Porites lobata</name>
    <dbReference type="NCBI Taxonomy" id="104759"/>
    <lineage>
        <taxon>Eukaryota</taxon>
        <taxon>Metazoa</taxon>
        <taxon>Cnidaria</taxon>
        <taxon>Anthozoa</taxon>
        <taxon>Hexacorallia</taxon>
        <taxon>Scleractinia</taxon>
        <taxon>Fungiina</taxon>
        <taxon>Poritidae</taxon>
        <taxon>Porites</taxon>
    </lineage>
</organism>
<evidence type="ECO:0000256" key="1">
    <source>
        <dbReference type="ARBA" id="ARBA00004613"/>
    </source>
</evidence>
<keyword evidence="4" id="KW-0677">Repeat</keyword>
<reference evidence="7 8" key="1">
    <citation type="submission" date="2022-05" db="EMBL/GenBank/DDBJ databases">
        <authorList>
            <consortium name="Genoscope - CEA"/>
            <person name="William W."/>
        </authorList>
    </citation>
    <scope>NUCLEOTIDE SEQUENCE [LARGE SCALE GENOMIC DNA]</scope>
</reference>
<dbReference type="Gene3D" id="2.20.100.10">
    <property type="entry name" value="Thrombospondin type-1 (TSP1) repeat"/>
    <property type="match status" value="2"/>
</dbReference>
<proteinExistence type="predicted"/>
<dbReference type="PROSITE" id="PS50022">
    <property type="entry name" value="FA58C_3"/>
    <property type="match status" value="1"/>
</dbReference>
<name>A0ABN8NER0_9CNID</name>
<keyword evidence="3" id="KW-0732">Signal</keyword>
<dbReference type="SUPFAM" id="SSF49785">
    <property type="entry name" value="Galactose-binding domain-like"/>
    <property type="match status" value="1"/>
</dbReference>
<dbReference type="Pfam" id="PF00754">
    <property type="entry name" value="F5_F8_type_C"/>
    <property type="match status" value="1"/>
</dbReference>
<dbReference type="InterPro" id="IPR000421">
    <property type="entry name" value="FA58C"/>
</dbReference>
<dbReference type="InterPro" id="IPR008979">
    <property type="entry name" value="Galactose-bd-like_sf"/>
</dbReference>
<feature type="non-terminal residue" evidence="7">
    <location>
        <position position="358"/>
    </location>
</feature>
<keyword evidence="8" id="KW-1185">Reference proteome</keyword>
<dbReference type="Pfam" id="PF00090">
    <property type="entry name" value="TSP_1"/>
    <property type="match status" value="2"/>
</dbReference>
<evidence type="ECO:0000313" key="8">
    <source>
        <dbReference type="Proteomes" id="UP001159405"/>
    </source>
</evidence>
<dbReference type="SUPFAM" id="SSF82895">
    <property type="entry name" value="TSP-1 type 1 repeat"/>
    <property type="match status" value="2"/>
</dbReference>
<keyword evidence="2" id="KW-0964">Secreted</keyword>
<evidence type="ECO:0000256" key="3">
    <source>
        <dbReference type="ARBA" id="ARBA00022729"/>
    </source>
</evidence>
<evidence type="ECO:0000313" key="7">
    <source>
        <dbReference type="EMBL" id="CAH3047177.1"/>
    </source>
</evidence>
<dbReference type="InterPro" id="IPR000884">
    <property type="entry name" value="TSP1_rpt"/>
</dbReference>
<dbReference type="PANTHER" id="PTHR22906:SF43">
    <property type="entry name" value="PROPERDIN"/>
    <property type="match status" value="1"/>
</dbReference>
<accession>A0ABN8NER0</accession>
<feature type="domain" description="F5/8 type C" evidence="6">
    <location>
        <begin position="3"/>
        <end position="151"/>
    </location>
</feature>
<dbReference type="InterPro" id="IPR036383">
    <property type="entry name" value="TSP1_rpt_sf"/>
</dbReference>
<feature type="non-terminal residue" evidence="7">
    <location>
        <position position="1"/>
    </location>
</feature>
<dbReference type="InterPro" id="IPR052065">
    <property type="entry name" value="Compl_asym_regulator"/>
</dbReference>
<keyword evidence="5" id="KW-1015">Disulfide bond</keyword>
<comment type="caution">
    <text evidence="7">The sequence shown here is derived from an EMBL/GenBank/DDBJ whole genome shotgun (WGS) entry which is preliminary data.</text>
</comment>
<dbReference type="PANTHER" id="PTHR22906">
    <property type="entry name" value="PROPERDIN"/>
    <property type="match status" value="1"/>
</dbReference>
<sequence>FLSTGPGCGALLTRDIVNRTIQTTTAFNSSVDEKYAILNSSSAWCSSDLDTFQYLRINIGKQAHLTGLDIQGKRFSNQYITQFKVGYKTDDTQRFPQFYPSDSNPKVFQMAPVSGDEIMHFSLNNTVMKSLFIFPSQWNKHICIRIELYGCVPVDGGFTSWSDWSCCSRSCGNGTKVRYRSCTNPAPANGGLGCTGERNQTESCLGTSCPGNCVTASIQIAECNPESQVQAPQTRPPRLPPDRQLALFSVIPRVQILGHACKIANCLVSSQLIFLTMLCSIRSFCFLILKIPKTVCFVLFVVDGGFSNWSNWTKCSVTCGTGFQLRTRSCTNPLPEHGGKLCAERSSGEGRNCTLQPC</sequence>
<evidence type="ECO:0000256" key="2">
    <source>
        <dbReference type="ARBA" id="ARBA00022525"/>
    </source>
</evidence>
<evidence type="ECO:0000256" key="5">
    <source>
        <dbReference type="ARBA" id="ARBA00023157"/>
    </source>
</evidence>
<evidence type="ECO:0000256" key="4">
    <source>
        <dbReference type="ARBA" id="ARBA00022737"/>
    </source>
</evidence>
<dbReference type="PRINTS" id="PR01705">
    <property type="entry name" value="TSP1REPEAT"/>
</dbReference>
<dbReference type="PROSITE" id="PS50092">
    <property type="entry name" value="TSP1"/>
    <property type="match status" value="2"/>
</dbReference>
<comment type="subcellular location">
    <subcellularLocation>
        <location evidence="1">Secreted</location>
    </subcellularLocation>
</comment>
<dbReference type="SMART" id="SM00209">
    <property type="entry name" value="TSP1"/>
    <property type="match status" value="2"/>
</dbReference>
<dbReference type="Proteomes" id="UP001159405">
    <property type="component" value="Unassembled WGS sequence"/>
</dbReference>